<reference evidence="1" key="1">
    <citation type="journal article" date="2013" name="Eukaryot. Cell">
        <title>Extremely Reduced Levels of Heterozygosity in the Vertebrate Pathogen Encephalitozoon cuniculi.</title>
        <authorList>
            <person name="Selman M."/>
            <person name="Sak B."/>
            <person name="Kvac M."/>
            <person name="Farinelli L."/>
            <person name="Weiss L.M."/>
            <person name="Corradi N."/>
        </authorList>
    </citation>
    <scope>NUCLEOTIDE SEQUENCE</scope>
</reference>
<dbReference type="EMBL" id="KC513612">
    <property type="protein sequence ID" value="AGE96090.1"/>
    <property type="molecule type" value="Genomic_DNA"/>
</dbReference>
<sequence>MESDVCRLLDEIQRDIDEEHLVFARRDFECKLEHHKAIRPLLLRRDSVISEALLEMYWGRALAGFDAARGILPRDGCDRISTQWMRSLVAEYLDGYGYRVHIELNENEFVSNKTLTKRVDLSLASVEKTGVVWRGNRRYPVFEFFESDTQDLDMFDILYELYVNSASYFLMSSRSHPMP</sequence>
<accession>M1KA71</accession>
<gene>
    <name evidence="1" type="ORF">ECU01_1400</name>
</gene>
<dbReference type="AlphaFoldDB" id="M1KA71"/>
<dbReference type="VEuPathDB" id="MicrosporidiaDB:ECU01_1400"/>
<dbReference type="VEuPathDB" id="MicrosporidiaDB:AEWD_010030"/>
<dbReference type="VEuPathDB" id="MicrosporidiaDB:AEWR_010030"/>
<dbReference type="SUPFAM" id="SSF143113">
    <property type="entry name" value="NAP-like"/>
    <property type="match status" value="1"/>
</dbReference>
<name>M1KA71_ENCCN</name>
<dbReference type="VEuPathDB" id="MicrosporidiaDB:M970_010030"/>
<dbReference type="InterPro" id="IPR037231">
    <property type="entry name" value="NAP-like_sf"/>
</dbReference>
<evidence type="ECO:0000313" key="1">
    <source>
        <dbReference type="EMBL" id="AGE96090.1"/>
    </source>
</evidence>
<dbReference type="VEuPathDB" id="MicrosporidiaDB:AEWQ_011230"/>
<proteinExistence type="predicted"/>
<protein>
    <submittedName>
        <fullName evidence="1">NAP/SET family protein</fullName>
    </submittedName>
</protein>
<organism evidence="1">
    <name type="scientific">Encephalitozoon cuniculi</name>
    <name type="common">Microsporidian parasite</name>
    <dbReference type="NCBI Taxonomy" id="6035"/>
    <lineage>
        <taxon>Eukaryota</taxon>
        <taxon>Fungi</taxon>
        <taxon>Fungi incertae sedis</taxon>
        <taxon>Microsporidia</taxon>
        <taxon>Unikaryonidae</taxon>
        <taxon>Encephalitozoon</taxon>
    </lineage>
</organism>